<sequence length="65" mass="7226">MLGGPVKLLLLVVKRLSGLMLSCAMRYQVACVWQISAPQPPRRPTPTHYGYPISVEARKEAIVFS</sequence>
<accession>A0AA86S4I8</accession>
<evidence type="ECO:0000313" key="2">
    <source>
        <dbReference type="EMBL" id="CAJ1941472.1"/>
    </source>
</evidence>
<feature type="chain" id="PRO_5041678817" description="Secreted protein" evidence="1">
    <location>
        <begin position="25"/>
        <end position="65"/>
    </location>
</feature>
<dbReference type="Proteomes" id="UP001189624">
    <property type="component" value="Chromosome 3"/>
</dbReference>
<name>A0AA86S4I8_9FABA</name>
<keyword evidence="3" id="KW-1185">Reference proteome</keyword>
<evidence type="ECO:0008006" key="4">
    <source>
        <dbReference type="Google" id="ProtNLM"/>
    </source>
</evidence>
<organism evidence="2 3">
    <name type="scientific">Sphenostylis stenocarpa</name>
    <dbReference type="NCBI Taxonomy" id="92480"/>
    <lineage>
        <taxon>Eukaryota</taxon>
        <taxon>Viridiplantae</taxon>
        <taxon>Streptophyta</taxon>
        <taxon>Embryophyta</taxon>
        <taxon>Tracheophyta</taxon>
        <taxon>Spermatophyta</taxon>
        <taxon>Magnoliopsida</taxon>
        <taxon>eudicotyledons</taxon>
        <taxon>Gunneridae</taxon>
        <taxon>Pentapetalae</taxon>
        <taxon>rosids</taxon>
        <taxon>fabids</taxon>
        <taxon>Fabales</taxon>
        <taxon>Fabaceae</taxon>
        <taxon>Papilionoideae</taxon>
        <taxon>50 kb inversion clade</taxon>
        <taxon>NPAAA clade</taxon>
        <taxon>indigoferoid/millettioid clade</taxon>
        <taxon>Phaseoleae</taxon>
        <taxon>Sphenostylis</taxon>
    </lineage>
</organism>
<feature type="signal peptide" evidence="1">
    <location>
        <begin position="1"/>
        <end position="24"/>
    </location>
</feature>
<dbReference type="EMBL" id="OY731400">
    <property type="protein sequence ID" value="CAJ1941472.1"/>
    <property type="molecule type" value="Genomic_DNA"/>
</dbReference>
<reference evidence="2" key="1">
    <citation type="submission" date="2023-10" db="EMBL/GenBank/DDBJ databases">
        <authorList>
            <person name="Domelevo Entfellner J.-B."/>
        </authorList>
    </citation>
    <scope>NUCLEOTIDE SEQUENCE</scope>
</reference>
<evidence type="ECO:0000313" key="3">
    <source>
        <dbReference type="Proteomes" id="UP001189624"/>
    </source>
</evidence>
<protein>
    <recommendedName>
        <fullName evidence="4">Secreted protein</fullName>
    </recommendedName>
</protein>
<keyword evidence="1" id="KW-0732">Signal</keyword>
<dbReference type="AlphaFoldDB" id="A0AA86S4I8"/>
<dbReference type="Gramene" id="rna-AYBTSS11_LOCUS10284">
    <property type="protein sequence ID" value="CAJ1941472.1"/>
    <property type="gene ID" value="gene-AYBTSS11_LOCUS10284"/>
</dbReference>
<evidence type="ECO:0000256" key="1">
    <source>
        <dbReference type="SAM" id="SignalP"/>
    </source>
</evidence>
<gene>
    <name evidence="2" type="ORF">AYBTSS11_LOCUS10284</name>
</gene>
<proteinExistence type="predicted"/>